<reference evidence="1" key="1">
    <citation type="journal article" date="2015" name="Nature">
        <title>Complex archaea that bridge the gap between prokaryotes and eukaryotes.</title>
        <authorList>
            <person name="Spang A."/>
            <person name="Saw J.H."/>
            <person name="Jorgensen S.L."/>
            <person name="Zaremba-Niedzwiedzka K."/>
            <person name="Martijn J."/>
            <person name="Lind A.E."/>
            <person name="van Eijk R."/>
            <person name="Schleper C."/>
            <person name="Guy L."/>
            <person name="Ettema T.J."/>
        </authorList>
    </citation>
    <scope>NUCLEOTIDE SEQUENCE</scope>
</reference>
<dbReference type="EMBL" id="LAZR01000618">
    <property type="protein sequence ID" value="KKN62597.1"/>
    <property type="molecule type" value="Genomic_DNA"/>
</dbReference>
<accession>A0A0F9SJU0</accession>
<protein>
    <submittedName>
        <fullName evidence="1">Uncharacterized protein</fullName>
    </submittedName>
</protein>
<organism evidence="1">
    <name type="scientific">marine sediment metagenome</name>
    <dbReference type="NCBI Taxonomy" id="412755"/>
    <lineage>
        <taxon>unclassified sequences</taxon>
        <taxon>metagenomes</taxon>
        <taxon>ecological metagenomes</taxon>
    </lineage>
</organism>
<proteinExistence type="predicted"/>
<dbReference type="AlphaFoldDB" id="A0A0F9SJU0"/>
<comment type="caution">
    <text evidence="1">The sequence shown here is derived from an EMBL/GenBank/DDBJ whole genome shotgun (WGS) entry which is preliminary data.</text>
</comment>
<name>A0A0F9SJU0_9ZZZZ</name>
<evidence type="ECO:0000313" key="1">
    <source>
        <dbReference type="EMBL" id="KKN62597.1"/>
    </source>
</evidence>
<sequence>MYHVALDLSQEQVKDLKVLAAASGISVYKLVTSLVVKEISKEVSTK</sequence>
<gene>
    <name evidence="1" type="ORF">LCGC14_0510080</name>
</gene>